<reference evidence="2" key="1">
    <citation type="journal article" date="2023" name="G3 (Bethesda)">
        <title>Genome assembly and association tests identify interacting loci associated with vigor, precocity, and sex in interspecific pistachio rootstocks.</title>
        <authorList>
            <person name="Palmer W."/>
            <person name="Jacygrad E."/>
            <person name="Sagayaradj S."/>
            <person name="Cavanaugh K."/>
            <person name="Han R."/>
            <person name="Bertier L."/>
            <person name="Beede B."/>
            <person name="Kafkas S."/>
            <person name="Golino D."/>
            <person name="Preece J."/>
            <person name="Michelmore R."/>
        </authorList>
    </citation>
    <scope>NUCLEOTIDE SEQUENCE [LARGE SCALE GENOMIC DNA]</scope>
</reference>
<keyword evidence="2" id="KW-1185">Reference proteome</keyword>
<organism evidence="1 2">
    <name type="scientific">Pistacia atlantica</name>
    <dbReference type="NCBI Taxonomy" id="434234"/>
    <lineage>
        <taxon>Eukaryota</taxon>
        <taxon>Viridiplantae</taxon>
        <taxon>Streptophyta</taxon>
        <taxon>Embryophyta</taxon>
        <taxon>Tracheophyta</taxon>
        <taxon>Spermatophyta</taxon>
        <taxon>Magnoliopsida</taxon>
        <taxon>eudicotyledons</taxon>
        <taxon>Gunneridae</taxon>
        <taxon>Pentapetalae</taxon>
        <taxon>rosids</taxon>
        <taxon>malvids</taxon>
        <taxon>Sapindales</taxon>
        <taxon>Anacardiaceae</taxon>
        <taxon>Pistacia</taxon>
    </lineage>
</organism>
<gene>
    <name evidence="1" type="ORF">Patl1_13038</name>
</gene>
<sequence>MLGKAAKIVKGRRLHGFILNLVFTIITLVIYIGDFFYVHKETSNCWIVCDDCSLPSEYVVVMACTILYYRCKKNHGEEVELPWSKGYSKVPTLPFLNENEPHDQGELCDVRLINLILMMLCCDL</sequence>
<accession>A0ACC1AYH4</accession>
<comment type="caution">
    <text evidence="1">The sequence shown here is derived from an EMBL/GenBank/DDBJ whole genome shotgun (WGS) entry which is preliminary data.</text>
</comment>
<proteinExistence type="predicted"/>
<evidence type="ECO:0000313" key="2">
    <source>
        <dbReference type="Proteomes" id="UP001164250"/>
    </source>
</evidence>
<evidence type="ECO:0000313" key="1">
    <source>
        <dbReference type="EMBL" id="KAJ0091751.1"/>
    </source>
</evidence>
<dbReference type="EMBL" id="CM047904">
    <property type="protein sequence ID" value="KAJ0091751.1"/>
    <property type="molecule type" value="Genomic_DNA"/>
</dbReference>
<protein>
    <submittedName>
        <fullName evidence="1">Uncharacterized protein</fullName>
    </submittedName>
</protein>
<name>A0ACC1AYH4_9ROSI</name>
<dbReference type="Proteomes" id="UP001164250">
    <property type="component" value="Chromosome 8"/>
</dbReference>